<evidence type="ECO:0000313" key="2">
    <source>
        <dbReference type="EMBL" id="HIR50282.1"/>
    </source>
</evidence>
<sequence length="260" mass="30076">MRVMERMYISRNGVVEKTRFVVPEGTRERKWRKVKGRDRNRRKENDRNAVRQLARFLNCNADSTGFLVTLNFSDQAMEKIFAGMDENQALEECQRQGSLFFRRLKRRQSGRQLCYAFVASDMDGKTGELVRRHVHAVIMGADAEAIRQSWKLGDCTDIRHLWSKVDFTGLAAYLIEQVREVPGMMRFIPSRGANKPEIRERVVEGCVDDEIKVQPGARVLDRSSYTAGSVVQYVRYLRRPPKKKRGGHKEGAKDDEKFTT</sequence>
<accession>A0A9D1DGP0</accession>
<dbReference type="EMBL" id="DVHE01000022">
    <property type="protein sequence ID" value="HIR50282.1"/>
    <property type="molecule type" value="Genomic_DNA"/>
</dbReference>
<protein>
    <submittedName>
        <fullName evidence="2">Uncharacterized protein</fullName>
    </submittedName>
</protein>
<evidence type="ECO:0000256" key="1">
    <source>
        <dbReference type="SAM" id="MobiDB-lite"/>
    </source>
</evidence>
<evidence type="ECO:0000313" key="3">
    <source>
        <dbReference type="Proteomes" id="UP000824239"/>
    </source>
</evidence>
<reference evidence="2" key="2">
    <citation type="journal article" date="2021" name="PeerJ">
        <title>Extensive microbial diversity within the chicken gut microbiome revealed by metagenomics and culture.</title>
        <authorList>
            <person name="Gilroy R."/>
            <person name="Ravi A."/>
            <person name="Getino M."/>
            <person name="Pursley I."/>
            <person name="Horton D.L."/>
            <person name="Alikhan N.F."/>
            <person name="Baker D."/>
            <person name="Gharbi K."/>
            <person name="Hall N."/>
            <person name="Watson M."/>
            <person name="Adriaenssens E.M."/>
            <person name="Foster-Nyarko E."/>
            <person name="Jarju S."/>
            <person name="Secka A."/>
            <person name="Antonio M."/>
            <person name="Oren A."/>
            <person name="Chaudhuri R.R."/>
            <person name="La Ragione R."/>
            <person name="Hildebrand F."/>
            <person name="Pallen M.J."/>
        </authorList>
    </citation>
    <scope>NUCLEOTIDE SEQUENCE</scope>
    <source>
        <strain evidence="2">ChiBcec15-4380</strain>
    </source>
</reference>
<feature type="region of interest" description="Disordered" evidence="1">
    <location>
        <begin position="239"/>
        <end position="260"/>
    </location>
</feature>
<feature type="compositionally biased region" description="Basic and acidic residues" evidence="1">
    <location>
        <begin position="248"/>
        <end position="260"/>
    </location>
</feature>
<name>A0A9D1DGP0_9FIRM</name>
<comment type="caution">
    <text evidence="2">The sequence shown here is derived from an EMBL/GenBank/DDBJ whole genome shotgun (WGS) entry which is preliminary data.</text>
</comment>
<dbReference type="AlphaFoldDB" id="A0A9D1DGP0"/>
<dbReference type="Proteomes" id="UP000824239">
    <property type="component" value="Unassembled WGS sequence"/>
</dbReference>
<gene>
    <name evidence="2" type="ORF">IAA53_03200</name>
</gene>
<proteinExistence type="predicted"/>
<reference evidence="2" key="1">
    <citation type="submission" date="2020-10" db="EMBL/GenBank/DDBJ databases">
        <authorList>
            <person name="Gilroy R."/>
        </authorList>
    </citation>
    <scope>NUCLEOTIDE SEQUENCE</scope>
    <source>
        <strain evidence="2">ChiBcec15-4380</strain>
    </source>
</reference>
<organism evidence="2 3">
    <name type="scientific">Candidatus Avoscillospira avicola</name>
    <dbReference type="NCBI Taxonomy" id="2840706"/>
    <lineage>
        <taxon>Bacteria</taxon>
        <taxon>Bacillati</taxon>
        <taxon>Bacillota</taxon>
        <taxon>Clostridia</taxon>
        <taxon>Eubacteriales</taxon>
        <taxon>Oscillospiraceae</taxon>
        <taxon>Oscillospiraceae incertae sedis</taxon>
        <taxon>Candidatus Avoscillospira</taxon>
    </lineage>
</organism>